<dbReference type="GO" id="GO:0005634">
    <property type="term" value="C:nucleus"/>
    <property type="evidence" value="ECO:0007669"/>
    <property type="project" value="UniProtKB-SubCell"/>
</dbReference>
<comment type="subcellular location">
    <subcellularLocation>
        <location evidence="1 12">Nucleus</location>
    </subcellularLocation>
</comment>
<evidence type="ECO:0000256" key="10">
    <source>
        <dbReference type="ARBA" id="ARBA00023242"/>
    </source>
</evidence>
<keyword evidence="10 12" id="KW-0539">Nucleus</keyword>
<dbReference type="SMART" id="SM00430">
    <property type="entry name" value="HOLI"/>
    <property type="match status" value="1"/>
</dbReference>
<comment type="function">
    <text evidence="11">Orphan nuclear receptor.</text>
</comment>
<dbReference type="InterPro" id="IPR013088">
    <property type="entry name" value="Znf_NHR/GATA"/>
</dbReference>
<evidence type="ECO:0000256" key="5">
    <source>
        <dbReference type="ARBA" id="ARBA00022833"/>
    </source>
</evidence>
<dbReference type="PROSITE" id="PS51843">
    <property type="entry name" value="NR_LBD"/>
    <property type="match status" value="1"/>
</dbReference>
<evidence type="ECO:0000256" key="4">
    <source>
        <dbReference type="ARBA" id="ARBA00022771"/>
    </source>
</evidence>
<evidence type="ECO:0000313" key="17">
    <source>
        <dbReference type="WBParaSite" id="jg12087"/>
    </source>
</evidence>
<evidence type="ECO:0000259" key="15">
    <source>
        <dbReference type="PROSITE" id="PS51843"/>
    </source>
</evidence>
<dbReference type="SUPFAM" id="SSF57716">
    <property type="entry name" value="Glucocorticoid receptor-like (DNA-binding domain)"/>
    <property type="match status" value="1"/>
</dbReference>
<dbReference type="SMART" id="SM00399">
    <property type="entry name" value="ZnF_C4"/>
    <property type="match status" value="1"/>
</dbReference>
<proteinExistence type="inferred from homology"/>
<evidence type="ECO:0000256" key="7">
    <source>
        <dbReference type="ARBA" id="ARBA00023125"/>
    </source>
</evidence>
<keyword evidence="3 12" id="KW-0479">Metal-binding</keyword>
<keyword evidence="16" id="KW-1185">Reference proteome</keyword>
<dbReference type="SUPFAM" id="SSF48508">
    <property type="entry name" value="Nuclear receptor ligand-binding domain"/>
    <property type="match status" value="1"/>
</dbReference>
<evidence type="ECO:0000256" key="1">
    <source>
        <dbReference type="ARBA" id="ARBA00004123"/>
    </source>
</evidence>
<dbReference type="AlphaFoldDB" id="A0A915CTK3"/>
<dbReference type="PRINTS" id="PR00047">
    <property type="entry name" value="STROIDFINGER"/>
</dbReference>
<dbReference type="InterPro" id="IPR001723">
    <property type="entry name" value="Nuclear_hrmn_rcpt"/>
</dbReference>
<dbReference type="InterPro" id="IPR049636">
    <property type="entry name" value="HNF4-like_DBD"/>
</dbReference>
<dbReference type="GO" id="GO:0003700">
    <property type="term" value="F:DNA-binding transcription factor activity"/>
    <property type="evidence" value="ECO:0007669"/>
    <property type="project" value="InterPro"/>
</dbReference>
<feature type="compositionally biased region" description="Polar residues" evidence="13">
    <location>
        <begin position="531"/>
        <end position="562"/>
    </location>
</feature>
<evidence type="ECO:0000256" key="12">
    <source>
        <dbReference type="RuleBase" id="RU004334"/>
    </source>
</evidence>
<accession>A0A915CTK3</accession>
<evidence type="ECO:0000256" key="2">
    <source>
        <dbReference type="ARBA" id="ARBA00005993"/>
    </source>
</evidence>
<dbReference type="Pfam" id="PF00104">
    <property type="entry name" value="Hormone_recep"/>
    <property type="match status" value="1"/>
</dbReference>
<keyword evidence="4 12" id="KW-0863">Zinc-finger</keyword>
<dbReference type="InterPro" id="IPR035500">
    <property type="entry name" value="NHR-like_dom_sf"/>
</dbReference>
<dbReference type="PANTHER" id="PTHR47519:SF3">
    <property type="entry name" value="NUCLEAR HORMONE RECEPTOR FAMILY MEMBER NHR-5"/>
    <property type="match status" value="1"/>
</dbReference>
<dbReference type="PRINTS" id="PR00398">
    <property type="entry name" value="STRDHORMONER"/>
</dbReference>
<keyword evidence="8 12" id="KW-0804">Transcription</keyword>
<dbReference type="PROSITE" id="PS00031">
    <property type="entry name" value="NUCLEAR_REC_DBD_1"/>
    <property type="match status" value="1"/>
</dbReference>
<dbReference type="GO" id="GO:0008270">
    <property type="term" value="F:zinc ion binding"/>
    <property type="evidence" value="ECO:0007669"/>
    <property type="project" value="UniProtKB-KW"/>
</dbReference>
<sequence length="661" mass="74983">MASTSGVKDLNIEVDQSSQIGSETVHLCVVCGDDGAKTHYGVLSCLGCKGFFRRALKKANQYECLKNNQCRIDKYERNSCRSCRLQKCLDAGMDPNFVRPDRDFTGKQQGIRLPALNKQKIIRPSTEKMNKLGQGKNNYSLQSRSKDDRGQQILKTSFLPLSHEAWIRKLPVEMRTMLMNLLNIEAKVARGDTCQIIDEPVKLHGKRTEMRYEAHRLAKNEELSVIVYRRLIAAIDWVEFLSELMTERLTTDDHIALVKSCFAPLMLFKCSAKTAVVTEKENLLCLCNFAYVPRNIAKAYSDTYHLDNGLVDRLLNELVIPFRRIHLTEEEIVCLSAIIVLNQWQKNCLTKALKSAPSSEFGNLLLYLPIVTGCANAMSENLRFAQTFSSLGGIPLLTSLFGCFPVEPFLEGELMQIELMIDGPNSRDKQICLEGPQNSSTPQNPDKIGLCKPVGVLRKNAQTQTQEGANNTNIERGQKRRLPSHFTSPVENESLRDFRLFRPPCSYTLEEMFDDLNDDNNINKSPEAAFGSQQTNSNHQKRAMSQFQQSQKSTSNLFSQNSSHKHWVPATNCSGFTPLSNAVFQKHLPLRQARSLHSVQPNPNYYQEFNLREINHYPDQSANQNLPNSQSNDSKVCDNLQQRQISLRIPDIKKLTFKHDN</sequence>
<evidence type="ECO:0000256" key="9">
    <source>
        <dbReference type="ARBA" id="ARBA00023170"/>
    </source>
</evidence>
<dbReference type="WBParaSite" id="jg12087">
    <property type="protein sequence ID" value="jg12087"/>
    <property type="gene ID" value="jg12087"/>
</dbReference>
<organism evidence="16 17">
    <name type="scientific">Ditylenchus dipsaci</name>
    <dbReference type="NCBI Taxonomy" id="166011"/>
    <lineage>
        <taxon>Eukaryota</taxon>
        <taxon>Metazoa</taxon>
        <taxon>Ecdysozoa</taxon>
        <taxon>Nematoda</taxon>
        <taxon>Chromadorea</taxon>
        <taxon>Rhabditida</taxon>
        <taxon>Tylenchina</taxon>
        <taxon>Tylenchomorpha</taxon>
        <taxon>Sphaerularioidea</taxon>
        <taxon>Anguinidae</taxon>
        <taxon>Anguininae</taxon>
        <taxon>Ditylenchus</taxon>
    </lineage>
</organism>
<evidence type="ECO:0000256" key="6">
    <source>
        <dbReference type="ARBA" id="ARBA00023015"/>
    </source>
</evidence>
<keyword evidence="9 12" id="KW-0675">Receptor</keyword>
<dbReference type="Proteomes" id="UP000887574">
    <property type="component" value="Unplaced"/>
</dbReference>
<evidence type="ECO:0000256" key="3">
    <source>
        <dbReference type="ARBA" id="ARBA00022723"/>
    </source>
</evidence>
<dbReference type="InterPro" id="IPR001628">
    <property type="entry name" value="Znf_hrmn_rcpt"/>
</dbReference>
<evidence type="ECO:0000259" key="14">
    <source>
        <dbReference type="PROSITE" id="PS51030"/>
    </source>
</evidence>
<keyword evidence="5 12" id="KW-0862">Zinc</keyword>
<dbReference type="Gene3D" id="1.10.565.10">
    <property type="entry name" value="Retinoid X Receptor"/>
    <property type="match status" value="1"/>
</dbReference>
<feature type="domain" description="Nuclear receptor" evidence="14">
    <location>
        <begin position="25"/>
        <end position="100"/>
    </location>
</feature>
<evidence type="ECO:0000256" key="13">
    <source>
        <dbReference type="SAM" id="MobiDB-lite"/>
    </source>
</evidence>
<dbReference type="PANTHER" id="PTHR47519">
    <property type="entry name" value="NUCLEAR HORMONE RECEPTOR FAMILY MEMBER NHR-31-RELATED"/>
    <property type="match status" value="1"/>
</dbReference>
<dbReference type="FunFam" id="3.30.50.10:FF:000030">
    <property type="entry name" value="Nuclear Hormone Receptor family"/>
    <property type="match status" value="1"/>
</dbReference>
<dbReference type="Pfam" id="PF00105">
    <property type="entry name" value="zf-C4"/>
    <property type="match status" value="1"/>
</dbReference>
<keyword evidence="6 12" id="KW-0805">Transcription regulation</keyword>
<name>A0A915CTK3_9BILA</name>
<evidence type="ECO:0000256" key="11">
    <source>
        <dbReference type="ARBA" id="ARBA00037512"/>
    </source>
</evidence>
<dbReference type="Gene3D" id="3.30.50.10">
    <property type="entry name" value="Erythroid Transcription Factor GATA-1, subunit A"/>
    <property type="match status" value="1"/>
</dbReference>
<evidence type="ECO:0000313" key="16">
    <source>
        <dbReference type="Proteomes" id="UP000887574"/>
    </source>
</evidence>
<dbReference type="CDD" id="cd06960">
    <property type="entry name" value="NR_DBD_HNF4A"/>
    <property type="match status" value="1"/>
</dbReference>
<comment type="similarity">
    <text evidence="2 12">Belongs to the nuclear hormone receptor family.</text>
</comment>
<protein>
    <submittedName>
        <fullName evidence="17">Uncharacterized protein</fullName>
    </submittedName>
</protein>
<dbReference type="GO" id="GO:0000978">
    <property type="term" value="F:RNA polymerase II cis-regulatory region sequence-specific DNA binding"/>
    <property type="evidence" value="ECO:0007669"/>
    <property type="project" value="InterPro"/>
</dbReference>
<dbReference type="InterPro" id="IPR000536">
    <property type="entry name" value="Nucl_hrmn_rcpt_lig-bd"/>
</dbReference>
<dbReference type="InterPro" id="IPR052496">
    <property type="entry name" value="Orphan_Nuclear_Rcpt"/>
</dbReference>
<dbReference type="PROSITE" id="PS51030">
    <property type="entry name" value="NUCLEAR_REC_DBD_2"/>
    <property type="match status" value="1"/>
</dbReference>
<feature type="domain" description="NR LBD" evidence="15">
    <location>
        <begin position="173"/>
        <end position="452"/>
    </location>
</feature>
<evidence type="ECO:0000256" key="8">
    <source>
        <dbReference type="ARBA" id="ARBA00023163"/>
    </source>
</evidence>
<reference evidence="17" key="1">
    <citation type="submission" date="2022-11" db="UniProtKB">
        <authorList>
            <consortium name="WormBaseParasite"/>
        </authorList>
    </citation>
    <scope>IDENTIFICATION</scope>
</reference>
<feature type="region of interest" description="Disordered" evidence="13">
    <location>
        <begin position="517"/>
        <end position="563"/>
    </location>
</feature>
<keyword evidence="7 12" id="KW-0238">DNA-binding</keyword>